<dbReference type="CDD" id="cd21075">
    <property type="entry name" value="DBD_XPA-like"/>
    <property type="match status" value="1"/>
</dbReference>
<organism evidence="2 3">
    <name type="scientific">Dioszegia hungarica</name>
    <dbReference type="NCBI Taxonomy" id="4972"/>
    <lineage>
        <taxon>Eukaryota</taxon>
        <taxon>Fungi</taxon>
        <taxon>Dikarya</taxon>
        <taxon>Basidiomycota</taxon>
        <taxon>Agaricomycotina</taxon>
        <taxon>Tremellomycetes</taxon>
        <taxon>Tremellales</taxon>
        <taxon>Bulleribasidiaceae</taxon>
        <taxon>Dioszegia</taxon>
    </lineage>
</organism>
<evidence type="ECO:0000313" key="2">
    <source>
        <dbReference type="EMBL" id="KAI9633123.1"/>
    </source>
</evidence>
<dbReference type="GeneID" id="77726898"/>
<feature type="region of interest" description="Disordered" evidence="1">
    <location>
        <begin position="237"/>
        <end position="308"/>
    </location>
</feature>
<proteinExistence type="predicted"/>
<comment type="caution">
    <text evidence="2">The sequence shown here is derived from an EMBL/GenBank/DDBJ whole genome shotgun (WGS) entry which is preliminary data.</text>
</comment>
<dbReference type="AlphaFoldDB" id="A0AA38H2W5"/>
<keyword evidence="3" id="KW-1185">Reference proteome</keyword>
<evidence type="ECO:0000313" key="3">
    <source>
        <dbReference type="Proteomes" id="UP001164286"/>
    </source>
</evidence>
<dbReference type="Proteomes" id="UP001164286">
    <property type="component" value="Unassembled WGS sequence"/>
</dbReference>
<feature type="compositionally biased region" description="Acidic residues" evidence="1">
    <location>
        <begin position="85"/>
        <end position="95"/>
    </location>
</feature>
<gene>
    <name evidence="2" type="ORF">MKK02DRAFT_29025</name>
</gene>
<feature type="compositionally biased region" description="Basic residues" evidence="1">
    <location>
        <begin position="99"/>
        <end position="116"/>
    </location>
</feature>
<accession>A0AA38H2W5</accession>
<reference evidence="2" key="1">
    <citation type="journal article" date="2022" name="G3 (Bethesda)">
        <title>High quality genome of the basidiomycete yeast Dioszegia hungarica PDD-24b-2 isolated from cloud water.</title>
        <authorList>
            <person name="Jarrige D."/>
            <person name="Haridas S."/>
            <person name="Bleykasten-Grosshans C."/>
            <person name="Joly M."/>
            <person name="Nadalig T."/>
            <person name="Sancelme M."/>
            <person name="Vuilleumier S."/>
            <person name="Grigoriev I.V."/>
            <person name="Amato P."/>
            <person name="Bringel F."/>
        </authorList>
    </citation>
    <scope>NUCLEOTIDE SEQUENCE</scope>
    <source>
        <strain evidence="2">PDD-24b-2</strain>
    </source>
</reference>
<name>A0AA38H2W5_9TREE</name>
<sequence length="547" mass="61542">MVRSSTLATASTRDDNPPSPTSSISSGLSSAPGSPSGGIGQDQEDDEEAPDMGSDIELLPNDVEEEEDVVVSKQITGEKKKREEDSSEEDSDEEYDVKPKKKKAKSKSKKKGKGKAKGKEKEVTAPKKKVLLAKAAVWNDIPDWGDRTDSPFLSLPEDVLDLCFNVDRDLNLRDWISLAGVSRFFRDKLDDDFFHVSPHQRMASLIGRQISDGSQELWFLKCKREYGSQHMIHTFDPETKVTTSRVNRPDGHPASQPFTRPFQPWWVDPTPNDSTGPGSDHATGGEDSKPKSARSRQPHYIPKGPRSGWTREQYTVYKEEKGSYADSERRARIRRADKAAKKAIENAKWRMVKVRQVRRSVLATIQGRLDGEEAVQKDEWGLPVTRKVDEEETVRKVPPKKKAKVASRAGVEMSEEGRALWEAAKIPGWIRRLPVGAEWEVPDTDGEDDLEPYAPPRYDSDGQLIPYDHWPSGWRNKVAEEVNGIWINMTEAMGTFKVSKAELICLRHLLITNPLSSKQPQQMYLESAVEALAERSHGGKQGHLEYF</sequence>
<protein>
    <submittedName>
        <fullName evidence="2">Uncharacterized protein</fullName>
    </submittedName>
</protein>
<dbReference type="EMBL" id="JAKWFO010000011">
    <property type="protein sequence ID" value="KAI9633123.1"/>
    <property type="molecule type" value="Genomic_DNA"/>
</dbReference>
<feature type="compositionally biased region" description="Polar residues" evidence="1">
    <location>
        <begin position="1"/>
        <end position="11"/>
    </location>
</feature>
<feature type="compositionally biased region" description="Low complexity" evidence="1">
    <location>
        <begin position="21"/>
        <end position="34"/>
    </location>
</feature>
<feature type="region of interest" description="Disordered" evidence="1">
    <location>
        <begin position="1"/>
        <end position="123"/>
    </location>
</feature>
<dbReference type="RefSeq" id="XP_052942900.1">
    <property type="nucleotide sequence ID" value="XM_053087693.1"/>
</dbReference>
<evidence type="ECO:0000256" key="1">
    <source>
        <dbReference type="SAM" id="MobiDB-lite"/>
    </source>
</evidence>